<proteinExistence type="predicted"/>
<evidence type="ECO:0000313" key="2">
    <source>
        <dbReference type="EMBL" id="JAH92672.1"/>
    </source>
</evidence>
<reference evidence="2" key="1">
    <citation type="submission" date="2014-11" db="EMBL/GenBank/DDBJ databases">
        <authorList>
            <person name="Amaro Gonzalez C."/>
        </authorList>
    </citation>
    <scope>NUCLEOTIDE SEQUENCE</scope>
</reference>
<reference evidence="2" key="2">
    <citation type="journal article" date="2015" name="Fish Shellfish Immunol.">
        <title>Early steps in the European eel (Anguilla anguilla)-Vibrio vulnificus interaction in the gills: Role of the RtxA13 toxin.</title>
        <authorList>
            <person name="Callol A."/>
            <person name="Pajuelo D."/>
            <person name="Ebbesson L."/>
            <person name="Teles M."/>
            <person name="MacKenzie S."/>
            <person name="Amaro C."/>
        </authorList>
    </citation>
    <scope>NUCLEOTIDE SEQUENCE</scope>
</reference>
<accession>A0A0E9WQL7</accession>
<keyword evidence="1" id="KW-1133">Transmembrane helix</keyword>
<name>A0A0E9WQL7_ANGAN</name>
<organism evidence="2">
    <name type="scientific">Anguilla anguilla</name>
    <name type="common">European freshwater eel</name>
    <name type="synonym">Muraena anguilla</name>
    <dbReference type="NCBI Taxonomy" id="7936"/>
    <lineage>
        <taxon>Eukaryota</taxon>
        <taxon>Metazoa</taxon>
        <taxon>Chordata</taxon>
        <taxon>Craniata</taxon>
        <taxon>Vertebrata</taxon>
        <taxon>Euteleostomi</taxon>
        <taxon>Actinopterygii</taxon>
        <taxon>Neopterygii</taxon>
        <taxon>Teleostei</taxon>
        <taxon>Anguilliformes</taxon>
        <taxon>Anguillidae</taxon>
        <taxon>Anguilla</taxon>
    </lineage>
</organism>
<keyword evidence="1" id="KW-0812">Transmembrane</keyword>
<dbReference type="EMBL" id="GBXM01015905">
    <property type="protein sequence ID" value="JAH92672.1"/>
    <property type="molecule type" value="Transcribed_RNA"/>
</dbReference>
<protein>
    <submittedName>
        <fullName evidence="2">Uncharacterized protein</fullName>
    </submittedName>
</protein>
<evidence type="ECO:0000256" key="1">
    <source>
        <dbReference type="SAM" id="Phobius"/>
    </source>
</evidence>
<keyword evidence="1" id="KW-0472">Membrane</keyword>
<feature type="transmembrane region" description="Helical" evidence="1">
    <location>
        <begin position="99"/>
        <end position="120"/>
    </location>
</feature>
<sequence>MSVIPISDRMPLSLYEVFRDSFGTNTCTCCKGNISRIIKNNINKYNFQHFTGFTTKPKNVSMSQISAHSMMQINSTNIGGNIRTVQKEIKAATVRSKSYIHFLQTALYYILHCLKIYIAFFQRF</sequence>
<dbReference type="AlphaFoldDB" id="A0A0E9WQL7"/>